<organism evidence="2 3">
    <name type="scientific">Trichormus variabilis NIES-23</name>
    <dbReference type="NCBI Taxonomy" id="1973479"/>
    <lineage>
        <taxon>Bacteria</taxon>
        <taxon>Bacillati</taxon>
        <taxon>Cyanobacteriota</taxon>
        <taxon>Cyanophyceae</taxon>
        <taxon>Nostocales</taxon>
        <taxon>Nostocaceae</taxon>
        <taxon>Trichormus</taxon>
    </lineage>
</organism>
<name>A0A1Z4KJT9_ANAVA</name>
<reference evidence="2 3" key="1">
    <citation type="submission" date="2017-06" db="EMBL/GenBank/DDBJ databases">
        <title>Genome sequencing of cyanobaciteial culture collection at National Institute for Environmental Studies (NIES).</title>
        <authorList>
            <person name="Hirose Y."/>
            <person name="Shimura Y."/>
            <person name="Fujisawa T."/>
            <person name="Nakamura Y."/>
            <person name="Kawachi M."/>
        </authorList>
    </citation>
    <scope>NUCLEOTIDE SEQUENCE [LARGE SCALE GENOMIC DNA]</scope>
    <source>
        <strain evidence="2 3">NIES-23</strain>
    </source>
</reference>
<dbReference type="PANTHER" id="PTHR37292">
    <property type="entry name" value="VNG6097C"/>
    <property type="match status" value="1"/>
</dbReference>
<sequence>MAEHQMNSISTFDITKYFLLDVLKDIKNGRIQLPDFQRDWVWDDTRVRRLLTSISLAYPIGVVMMLQQSIQSRQFKPRLVDGVLKPENHEPNLLILDGQQRLTTMFMVLLSELPVIIKDQKSQKIIKKWYYLDIKKCLNSECDRRSAIIALPESKIARIFTGGLIDCSTPEKEYEALLFPLSKVFFFSEWRSKFSKYWQYDPQKLELIDILELEILKKFEHYQIPVIQLRDSLPKEAVCQVFEDTNTSGCDLNYFDLMSSSYCTSDFSLRDDWKQRENRFQSLKVLRKLRSTDFVQAVTLVAGYAKRIEATKQGWNIDKLPGVAGDRAEVLKLTKEEYQKWADPITKGFEESARFLHNQKIFDADDLAYPIQLVILSAIFTVLGERSRSFQVRSMLERWLWCGMFGEIYTRWYEARAGRDVIEVPDWLAGGSLPLTIVQADFSFDRLIGVRKRYGAVYQGLAALLRREGAIDWCTGEEINDVIYFEEKIDSHHIFPVAWCRKKGIDPKKYNCLINRTPLSAKTNKKIGSKAPSVYLEEFELCGTSATRLDEILRSHAISPKTLRRDDFEGFFQMRANNLLTLIGKAMGKSLSFESSEDFVREHNHENGRQYKLHPEIIKKY</sequence>
<feature type="domain" description="GmrSD restriction endonucleases N-terminal" evidence="1">
    <location>
        <begin position="20"/>
        <end position="262"/>
    </location>
</feature>
<dbReference type="Pfam" id="PF03235">
    <property type="entry name" value="GmrSD_N"/>
    <property type="match status" value="1"/>
</dbReference>
<gene>
    <name evidence="2" type="ORF">NIES23_20360</name>
</gene>
<dbReference type="PANTHER" id="PTHR37292:SF2">
    <property type="entry name" value="DUF262 DOMAIN-CONTAINING PROTEIN"/>
    <property type="match status" value="1"/>
</dbReference>
<dbReference type="EMBL" id="AP018216">
    <property type="protein sequence ID" value="BAY69242.1"/>
    <property type="molecule type" value="Genomic_DNA"/>
</dbReference>
<dbReference type="AlphaFoldDB" id="A0A1Z4KJT9"/>
<evidence type="ECO:0000313" key="2">
    <source>
        <dbReference type="EMBL" id="BAY69242.1"/>
    </source>
</evidence>
<protein>
    <recommendedName>
        <fullName evidence="1">GmrSD restriction endonucleases N-terminal domain-containing protein</fullName>
    </recommendedName>
</protein>
<accession>A0A1Z4KJT9</accession>
<dbReference type="InterPro" id="IPR004919">
    <property type="entry name" value="GmrSD_N"/>
</dbReference>
<evidence type="ECO:0000259" key="1">
    <source>
        <dbReference type="Pfam" id="PF03235"/>
    </source>
</evidence>
<dbReference type="Proteomes" id="UP000217507">
    <property type="component" value="Chromosome"/>
</dbReference>
<evidence type="ECO:0000313" key="3">
    <source>
        <dbReference type="Proteomes" id="UP000217507"/>
    </source>
</evidence>
<proteinExistence type="predicted"/>